<name>A0A1I8FSX2_9PLAT</name>
<evidence type="ECO:0000313" key="3">
    <source>
        <dbReference type="WBParaSite" id="maker-unitig_45247-snap-gene-0.2-mRNA-1"/>
    </source>
</evidence>
<feature type="compositionally biased region" description="Polar residues" evidence="1">
    <location>
        <begin position="1"/>
        <end position="12"/>
    </location>
</feature>
<dbReference type="Proteomes" id="UP000095280">
    <property type="component" value="Unplaced"/>
</dbReference>
<protein>
    <submittedName>
        <fullName evidence="3">CCDC116</fullName>
    </submittedName>
</protein>
<proteinExistence type="predicted"/>
<feature type="compositionally biased region" description="Low complexity" evidence="1">
    <location>
        <begin position="271"/>
        <end position="286"/>
    </location>
</feature>
<accession>A0A1I8FSX2</accession>
<feature type="region of interest" description="Disordered" evidence="1">
    <location>
        <begin position="267"/>
        <end position="291"/>
    </location>
</feature>
<reference evidence="3" key="1">
    <citation type="submission" date="2016-11" db="UniProtKB">
        <authorList>
            <consortium name="WormBaseParasite"/>
        </authorList>
    </citation>
    <scope>IDENTIFICATION</scope>
</reference>
<evidence type="ECO:0000313" key="2">
    <source>
        <dbReference type="Proteomes" id="UP000095280"/>
    </source>
</evidence>
<feature type="compositionally biased region" description="Polar residues" evidence="1">
    <location>
        <begin position="32"/>
        <end position="44"/>
    </location>
</feature>
<feature type="region of interest" description="Disordered" evidence="1">
    <location>
        <begin position="185"/>
        <end position="218"/>
    </location>
</feature>
<keyword evidence="2" id="KW-1185">Reference proteome</keyword>
<sequence length="305" mass="33276">PASSRSQRQQPLLCSPKFPDIAPSVRQVKSGELNSGLRQSSASSGHRRLPVTLQGSHDFVRQRPLSKPQVLQQLPSHSSSRGSRLGFHRLLHSEHQAAVEEQINSTLSLVKSCRTALEEILDDFQNKCEQLGSRQGDQSLLAALPWTTLVLLLKEMARGGQVSRHPPPQSHSLLSGALMKNVHSQLSDLGSHKVSPGRPNLRPAQPPGPDGGGGRSQLRGQRLQEFNELYGSYASDKPQCLKAVLRSANRTKEELYGQHLPGMLQIQKQNSSEPASASRSSKRSSSTATNALTGALESHCYLRMS</sequence>
<dbReference type="WBParaSite" id="maker-unitig_45247-snap-gene-0.2-mRNA-1">
    <property type="protein sequence ID" value="maker-unitig_45247-snap-gene-0.2-mRNA-1"/>
    <property type="gene ID" value="maker-unitig_45247-snap-gene-0.2"/>
</dbReference>
<feature type="region of interest" description="Disordered" evidence="1">
    <location>
        <begin position="1"/>
        <end position="20"/>
    </location>
</feature>
<dbReference type="AlphaFoldDB" id="A0A1I8FSX2"/>
<feature type="region of interest" description="Disordered" evidence="1">
    <location>
        <begin position="30"/>
        <end position="49"/>
    </location>
</feature>
<organism evidence="2 3">
    <name type="scientific">Macrostomum lignano</name>
    <dbReference type="NCBI Taxonomy" id="282301"/>
    <lineage>
        <taxon>Eukaryota</taxon>
        <taxon>Metazoa</taxon>
        <taxon>Spiralia</taxon>
        <taxon>Lophotrochozoa</taxon>
        <taxon>Platyhelminthes</taxon>
        <taxon>Rhabditophora</taxon>
        <taxon>Macrostomorpha</taxon>
        <taxon>Macrostomida</taxon>
        <taxon>Macrostomidae</taxon>
        <taxon>Macrostomum</taxon>
    </lineage>
</organism>
<evidence type="ECO:0000256" key="1">
    <source>
        <dbReference type="SAM" id="MobiDB-lite"/>
    </source>
</evidence>